<evidence type="ECO:0000313" key="9">
    <source>
        <dbReference type="Proteomes" id="UP001597368"/>
    </source>
</evidence>
<dbReference type="RefSeq" id="WP_379575666.1">
    <property type="nucleotide sequence ID" value="NZ_JBHUFV010000043.1"/>
</dbReference>
<feature type="transmembrane region" description="Helical" evidence="6">
    <location>
        <begin position="51"/>
        <end position="73"/>
    </location>
</feature>
<dbReference type="InterPro" id="IPR000412">
    <property type="entry name" value="ABC_2_transport"/>
</dbReference>
<evidence type="ECO:0000256" key="2">
    <source>
        <dbReference type="ARBA" id="ARBA00022692"/>
    </source>
</evidence>
<keyword evidence="4 6" id="KW-0472">Membrane</keyword>
<feature type="transmembrane region" description="Helical" evidence="6">
    <location>
        <begin position="85"/>
        <end position="110"/>
    </location>
</feature>
<name>A0ABW4T1D8_9ACTN</name>
<keyword evidence="5" id="KW-0046">Antibiotic resistance</keyword>
<feature type="domain" description="ABC transmembrane type-2" evidence="7">
    <location>
        <begin position="49"/>
        <end position="276"/>
    </location>
</feature>
<evidence type="ECO:0000313" key="8">
    <source>
        <dbReference type="EMBL" id="MFD1935551.1"/>
    </source>
</evidence>
<keyword evidence="6" id="KW-1003">Cell membrane</keyword>
<sequence>MTSTANDSLPLRALPGIEVPPARIGPGAILRHSMAIARRNLIQLRNDPEQLLDAMLMPLVITLLFVYVFGGAIGNGSADYQRFLIPGIMVQIVTFAARSTGIGMSFDFANGLMDRFMTLPIARSAVLTGRIVADMCRMLLGLAVMFVFALIMGFRVETDLLSALAALALLMLYGMAFCWVSAFIGLAIRNPETVQSIGFLWTLPLQFGSSMFVDPATMPTWLRIFSELNPTTSIVDASRALLTGGPPTGPVLHSLAWIAALVIVFAPLSIVWYRRRATRAPR</sequence>
<evidence type="ECO:0000256" key="4">
    <source>
        <dbReference type="ARBA" id="ARBA00023136"/>
    </source>
</evidence>
<evidence type="ECO:0000256" key="5">
    <source>
        <dbReference type="ARBA" id="ARBA00023251"/>
    </source>
</evidence>
<evidence type="ECO:0000256" key="6">
    <source>
        <dbReference type="RuleBase" id="RU361157"/>
    </source>
</evidence>
<gene>
    <name evidence="8" type="ORF">ACFSKW_29185</name>
</gene>
<feature type="transmembrane region" description="Helical" evidence="6">
    <location>
        <begin position="160"/>
        <end position="184"/>
    </location>
</feature>
<comment type="subcellular location">
    <subcellularLocation>
        <location evidence="6">Cell membrane</location>
        <topology evidence="6">Multi-pass membrane protein</topology>
    </subcellularLocation>
    <subcellularLocation>
        <location evidence="1">Membrane</location>
        <topology evidence="1">Multi-pass membrane protein</topology>
    </subcellularLocation>
</comment>
<dbReference type="PIRSF" id="PIRSF006648">
    <property type="entry name" value="DrrB"/>
    <property type="match status" value="1"/>
</dbReference>
<comment type="similarity">
    <text evidence="6">Belongs to the ABC-2 integral membrane protein family.</text>
</comment>
<reference evidence="9" key="1">
    <citation type="journal article" date="2019" name="Int. J. Syst. Evol. Microbiol.">
        <title>The Global Catalogue of Microorganisms (GCM) 10K type strain sequencing project: providing services to taxonomists for standard genome sequencing and annotation.</title>
        <authorList>
            <consortium name="The Broad Institute Genomics Platform"/>
            <consortium name="The Broad Institute Genome Sequencing Center for Infectious Disease"/>
            <person name="Wu L."/>
            <person name="Ma J."/>
        </authorList>
    </citation>
    <scope>NUCLEOTIDE SEQUENCE [LARGE SCALE GENOMIC DNA]</scope>
    <source>
        <strain evidence="9">ICMP 6774ER</strain>
    </source>
</reference>
<proteinExistence type="inferred from homology"/>
<protein>
    <recommendedName>
        <fullName evidence="6">Transport permease protein</fullName>
    </recommendedName>
</protein>
<comment type="caution">
    <text evidence="6">Lacks conserved residue(s) required for the propagation of feature annotation.</text>
</comment>
<dbReference type="InterPro" id="IPR051784">
    <property type="entry name" value="Nod_factor_ABC_transporter"/>
</dbReference>
<keyword evidence="2 6" id="KW-0812">Transmembrane</keyword>
<keyword evidence="9" id="KW-1185">Reference proteome</keyword>
<evidence type="ECO:0000256" key="1">
    <source>
        <dbReference type="ARBA" id="ARBA00004141"/>
    </source>
</evidence>
<feature type="transmembrane region" description="Helical" evidence="6">
    <location>
        <begin position="131"/>
        <end position="154"/>
    </location>
</feature>
<comment type="caution">
    <text evidence="8">The sequence shown here is derived from an EMBL/GenBank/DDBJ whole genome shotgun (WGS) entry which is preliminary data.</text>
</comment>
<feature type="transmembrane region" description="Helical" evidence="6">
    <location>
        <begin position="251"/>
        <end position="273"/>
    </location>
</feature>
<dbReference type="PANTHER" id="PTHR43229:SF2">
    <property type="entry name" value="NODULATION PROTEIN J"/>
    <property type="match status" value="1"/>
</dbReference>
<evidence type="ECO:0000259" key="7">
    <source>
        <dbReference type="PROSITE" id="PS51012"/>
    </source>
</evidence>
<organism evidence="8 9">
    <name type="scientific">Nonomuraea mangrovi</name>
    <dbReference type="NCBI Taxonomy" id="2316207"/>
    <lineage>
        <taxon>Bacteria</taxon>
        <taxon>Bacillati</taxon>
        <taxon>Actinomycetota</taxon>
        <taxon>Actinomycetes</taxon>
        <taxon>Streptosporangiales</taxon>
        <taxon>Streptosporangiaceae</taxon>
        <taxon>Nonomuraea</taxon>
    </lineage>
</organism>
<dbReference type="PROSITE" id="PS51012">
    <property type="entry name" value="ABC_TM2"/>
    <property type="match status" value="1"/>
</dbReference>
<dbReference type="InterPro" id="IPR047817">
    <property type="entry name" value="ABC2_TM_bact-type"/>
</dbReference>
<dbReference type="EMBL" id="JBHUFV010000043">
    <property type="protein sequence ID" value="MFD1935551.1"/>
    <property type="molecule type" value="Genomic_DNA"/>
</dbReference>
<dbReference type="PANTHER" id="PTHR43229">
    <property type="entry name" value="NODULATION PROTEIN J"/>
    <property type="match status" value="1"/>
</dbReference>
<dbReference type="Pfam" id="PF01061">
    <property type="entry name" value="ABC2_membrane"/>
    <property type="match status" value="1"/>
</dbReference>
<accession>A0ABW4T1D8</accession>
<keyword evidence="3 6" id="KW-1133">Transmembrane helix</keyword>
<dbReference type="InterPro" id="IPR013525">
    <property type="entry name" value="ABC2_TM"/>
</dbReference>
<keyword evidence="6" id="KW-0813">Transport</keyword>
<dbReference type="Proteomes" id="UP001597368">
    <property type="component" value="Unassembled WGS sequence"/>
</dbReference>
<evidence type="ECO:0000256" key="3">
    <source>
        <dbReference type="ARBA" id="ARBA00022989"/>
    </source>
</evidence>